<feature type="region of interest" description="Disordered" evidence="1">
    <location>
        <begin position="103"/>
        <end position="130"/>
    </location>
</feature>
<dbReference type="AlphaFoldDB" id="W7X5G0"/>
<feature type="transmembrane region" description="Helical" evidence="2">
    <location>
        <begin position="408"/>
        <end position="426"/>
    </location>
</feature>
<dbReference type="Gene3D" id="1.10.287.630">
    <property type="entry name" value="Helix hairpin bin"/>
    <property type="match status" value="1"/>
</dbReference>
<dbReference type="Pfam" id="PF00027">
    <property type="entry name" value="cNMP_binding"/>
    <property type="match status" value="1"/>
</dbReference>
<dbReference type="InterPro" id="IPR000595">
    <property type="entry name" value="cNMP-bd_dom"/>
</dbReference>
<dbReference type="InterPro" id="IPR051413">
    <property type="entry name" value="K/Na_HCN_channel"/>
</dbReference>
<feature type="transmembrane region" description="Helical" evidence="2">
    <location>
        <begin position="270"/>
        <end position="290"/>
    </location>
</feature>
<feature type="compositionally biased region" description="Polar residues" evidence="1">
    <location>
        <begin position="105"/>
        <end position="120"/>
    </location>
</feature>
<name>W7X5G0_TETTS</name>
<feature type="region of interest" description="Disordered" evidence="1">
    <location>
        <begin position="915"/>
        <end position="946"/>
    </location>
</feature>
<dbReference type="InParanoid" id="W7X5G0"/>
<dbReference type="InterPro" id="IPR018490">
    <property type="entry name" value="cNMP-bd_dom_sf"/>
</dbReference>
<evidence type="ECO:0000313" key="4">
    <source>
        <dbReference type="EMBL" id="EWS72627.1"/>
    </source>
</evidence>
<feature type="domain" description="Cyclic nucleotide-binding" evidence="3">
    <location>
        <begin position="581"/>
        <end position="683"/>
    </location>
</feature>
<keyword evidence="2" id="KW-0472">Membrane</keyword>
<dbReference type="InterPro" id="IPR013099">
    <property type="entry name" value="K_chnl_dom"/>
</dbReference>
<dbReference type="SMART" id="SM00100">
    <property type="entry name" value="cNMP"/>
    <property type="match status" value="1"/>
</dbReference>
<dbReference type="Gene3D" id="2.60.120.10">
    <property type="entry name" value="Jelly Rolls"/>
    <property type="match status" value="1"/>
</dbReference>
<dbReference type="GO" id="GO:0098855">
    <property type="term" value="C:HCN channel complex"/>
    <property type="evidence" value="ECO:0007669"/>
    <property type="project" value="TreeGrafter"/>
</dbReference>
<dbReference type="GO" id="GO:0005249">
    <property type="term" value="F:voltage-gated potassium channel activity"/>
    <property type="evidence" value="ECO:0007669"/>
    <property type="project" value="TreeGrafter"/>
</dbReference>
<keyword evidence="5" id="KW-1185">Reference proteome</keyword>
<dbReference type="SUPFAM" id="SSF81324">
    <property type="entry name" value="Voltage-gated potassium channels"/>
    <property type="match status" value="1"/>
</dbReference>
<feature type="transmembrane region" description="Helical" evidence="2">
    <location>
        <begin position="475"/>
        <end position="492"/>
    </location>
</feature>
<dbReference type="Gene3D" id="1.10.287.70">
    <property type="match status" value="1"/>
</dbReference>
<dbReference type="KEGG" id="tet:TTHERM_000429659"/>
<accession>W7X5G0</accession>
<dbReference type="GeneID" id="24438915"/>
<keyword evidence="2" id="KW-0812">Transmembrane</keyword>
<keyword evidence="2" id="KW-1133">Transmembrane helix</keyword>
<protein>
    <submittedName>
        <fullName evidence="4">Cyclic nucleotide-binding domain protein</fullName>
    </submittedName>
</protein>
<reference evidence="5" key="1">
    <citation type="journal article" date="2006" name="PLoS Biol.">
        <title>Macronuclear genome sequence of the ciliate Tetrahymena thermophila, a model eukaryote.</title>
        <authorList>
            <person name="Eisen J.A."/>
            <person name="Coyne R.S."/>
            <person name="Wu M."/>
            <person name="Wu D."/>
            <person name="Thiagarajan M."/>
            <person name="Wortman J.R."/>
            <person name="Badger J.H."/>
            <person name="Ren Q."/>
            <person name="Amedeo P."/>
            <person name="Jones K.M."/>
            <person name="Tallon L.J."/>
            <person name="Delcher A.L."/>
            <person name="Salzberg S.L."/>
            <person name="Silva J.C."/>
            <person name="Haas B.J."/>
            <person name="Majoros W.H."/>
            <person name="Farzad M."/>
            <person name="Carlton J.M."/>
            <person name="Smith R.K. Jr."/>
            <person name="Garg J."/>
            <person name="Pearlman R.E."/>
            <person name="Karrer K.M."/>
            <person name="Sun L."/>
            <person name="Manning G."/>
            <person name="Elde N.C."/>
            <person name="Turkewitz A.P."/>
            <person name="Asai D.J."/>
            <person name="Wilkes D.E."/>
            <person name="Wang Y."/>
            <person name="Cai H."/>
            <person name="Collins K."/>
            <person name="Stewart B.A."/>
            <person name="Lee S.R."/>
            <person name="Wilamowska K."/>
            <person name="Weinberg Z."/>
            <person name="Ruzzo W.L."/>
            <person name="Wloga D."/>
            <person name="Gaertig J."/>
            <person name="Frankel J."/>
            <person name="Tsao C.-C."/>
            <person name="Gorovsky M.A."/>
            <person name="Keeling P.J."/>
            <person name="Waller R.F."/>
            <person name="Patron N.J."/>
            <person name="Cherry J.M."/>
            <person name="Stover N.A."/>
            <person name="Krieger C.J."/>
            <person name="del Toro C."/>
            <person name="Ryder H.F."/>
            <person name="Williamson S.C."/>
            <person name="Barbeau R.A."/>
            <person name="Hamilton E.P."/>
            <person name="Orias E."/>
        </authorList>
    </citation>
    <scope>NUCLEOTIDE SEQUENCE [LARGE SCALE GENOMIC DNA]</scope>
    <source>
        <strain evidence="5">SB210</strain>
    </source>
</reference>
<feature type="transmembrane region" description="Helical" evidence="2">
    <location>
        <begin position="310"/>
        <end position="328"/>
    </location>
</feature>
<dbReference type="GO" id="GO:0003254">
    <property type="term" value="P:regulation of membrane depolarization"/>
    <property type="evidence" value="ECO:0007669"/>
    <property type="project" value="TreeGrafter"/>
</dbReference>
<evidence type="ECO:0000256" key="1">
    <source>
        <dbReference type="SAM" id="MobiDB-lite"/>
    </source>
</evidence>
<feature type="transmembrane region" description="Helical" evidence="2">
    <location>
        <begin position="446"/>
        <end position="463"/>
    </location>
</feature>
<proteinExistence type="predicted"/>
<dbReference type="RefSeq" id="XP_012654910.1">
    <property type="nucleotide sequence ID" value="XM_012799456.1"/>
</dbReference>
<organism evidence="4 5">
    <name type="scientific">Tetrahymena thermophila (strain SB210)</name>
    <dbReference type="NCBI Taxonomy" id="312017"/>
    <lineage>
        <taxon>Eukaryota</taxon>
        <taxon>Sar</taxon>
        <taxon>Alveolata</taxon>
        <taxon>Ciliophora</taxon>
        <taxon>Intramacronucleata</taxon>
        <taxon>Oligohymenophorea</taxon>
        <taxon>Hymenostomatida</taxon>
        <taxon>Tetrahymenina</taxon>
        <taxon>Tetrahymenidae</taxon>
        <taxon>Tetrahymena</taxon>
    </lineage>
</organism>
<dbReference type="OrthoDB" id="433309at2759"/>
<dbReference type="SUPFAM" id="SSF51206">
    <property type="entry name" value="cAMP-binding domain-like"/>
    <property type="match status" value="1"/>
</dbReference>
<dbReference type="Pfam" id="PF07885">
    <property type="entry name" value="Ion_trans_2"/>
    <property type="match status" value="1"/>
</dbReference>
<dbReference type="PANTHER" id="PTHR45689:SF5">
    <property type="entry name" value="I[[H]] CHANNEL, ISOFORM E"/>
    <property type="match status" value="1"/>
</dbReference>
<dbReference type="Proteomes" id="UP000009168">
    <property type="component" value="Unassembled WGS sequence"/>
</dbReference>
<evidence type="ECO:0000256" key="2">
    <source>
        <dbReference type="SAM" id="Phobius"/>
    </source>
</evidence>
<sequence>MSIKGINDRRHLFESNYMQSFADQKTKNDEIEDIMSISIDRSKINTIQDIKIQIEPNNQQKFTKAESCDEPTVIQIDNLSFSKSMLNQNSVSNRRPISQILIDSPKNQSRSFHNLDSQSQVHRKSKNLNNKQINECSPEKKSLFLLGSPLFQKIQENGMQNEKEKQSDSPQNGYSLSPLNNCFLMFRKTNMVKKFIQNIKKRTEKYNFKCLSKYQFNMIGDKSADYNYYKQKQLIYANEENFDTKIQRLQKLLDRYLLNSEKIIFQPDSAFSILWDILTTIIWILIIFYIPIQINLIDSDFIDFKKPHEFITVFIILETLVKINRAVFKRGMIITNRQQILQEYLSQEAKYDLIILVFHLVSETHSSLYFLEYILELRILRVTKTYQDLFQQIDQEQKYKIFRKISQLFLLVLVFINLQASIFIFIGVFKTQKMSDLLGSDNLLDIYFAGIYWSTITMTTIGYGDIYPQNTNERIYVCVVCLISCGIFGYSINQIGQIVSEIQEKSESFNQKINALNKLMKSRNINKSLMFQVIKYHEYRHFEEENIEEEGMALVNELPKSMKDRVTYEMNYKILYSQKLFLLNFSKQFLDQLSLRIKQIKVGPETDIYKPNDLDLRIYFIQRGNIELTFFQNEKIKNFGNLKEGDMFGEIEFFSQSSRKFGAKSTSVVHLLYLEYEDFYQCLQFMDRDIESYNMIKDKLQMENDLLPLDKKCESCGKFSHSLLECNHLQYKPNIDKLVYEINKNFPQIREEYQGRRRFRSINAISGMNQFMSLINMIQQEATITSSQGKEKGEERNSQNQIQRDYSFEDQVNEESDLSSLTQKKKSLIFDKDVGMLNKQQTKKINKMKRLSLVKINERVNYPEDNKNQTSYDEKMMERLVIPQKINSDSQQTSQNLNTTDNNFSQFVVNSGSYSNLPSNQNLPSPRLSSLSQTLENQSIKSKKTKNGIEQRVIKFQAQPQDYENQSAFNGFENNQPNSNLISNKYSKLQTLNTETENELFKHDLHYKKQEPLWFLNFDTMKSFKIYFPHNNYERVIYKFNQKVNSKRKQILPQKQVKNKFSLFNLEQKKNSTKF</sequence>
<dbReference type="GO" id="GO:0035725">
    <property type="term" value="P:sodium ion transmembrane transport"/>
    <property type="evidence" value="ECO:0007669"/>
    <property type="project" value="TreeGrafter"/>
</dbReference>
<gene>
    <name evidence="4" type="ORF">TTHERM_000429659</name>
</gene>
<feature type="compositionally biased region" description="Polar residues" evidence="1">
    <location>
        <begin position="915"/>
        <end position="940"/>
    </location>
</feature>
<evidence type="ECO:0000313" key="5">
    <source>
        <dbReference type="Proteomes" id="UP000009168"/>
    </source>
</evidence>
<dbReference type="InterPro" id="IPR014710">
    <property type="entry name" value="RmlC-like_jellyroll"/>
</dbReference>
<dbReference type="PANTHER" id="PTHR45689">
    <property type="entry name" value="I[[H]] CHANNEL, ISOFORM E"/>
    <property type="match status" value="1"/>
</dbReference>
<dbReference type="PROSITE" id="PS50042">
    <property type="entry name" value="CNMP_BINDING_3"/>
    <property type="match status" value="1"/>
</dbReference>
<evidence type="ECO:0000259" key="3">
    <source>
        <dbReference type="PROSITE" id="PS50042"/>
    </source>
</evidence>
<dbReference type="CDD" id="cd00038">
    <property type="entry name" value="CAP_ED"/>
    <property type="match status" value="1"/>
</dbReference>
<dbReference type="EMBL" id="GG662532">
    <property type="protein sequence ID" value="EWS72627.1"/>
    <property type="molecule type" value="Genomic_DNA"/>
</dbReference>